<evidence type="ECO:0000313" key="1">
    <source>
        <dbReference type="EMBL" id="AYB33788.1"/>
    </source>
</evidence>
<organism evidence="1 2">
    <name type="scientific">Chryseolinea soli</name>
    <dbReference type="NCBI Taxonomy" id="2321403"/>
    <lineage>
        <taxon>Bacteria</taxon>
        <taxon>Pseudomonadati</taxon>
        <taxon>Bacteroidota</taxon>
        <taxon>Cytophagia</taxon>
        <taxon>Cytophagales</taxon>
        <taxon>Fulvivirgaceae</taxon>
        <taxon>Chryseolinea</taxon>
    </lineage>
</organism>
<dbReference type="KEGG" id="chk:D4L85_25830"/>
<accession>A0A385SYI3</accession>
<evidence type="ECO:0000313" key="2">
    <source>
        <dbReference type="Proteomes" id="UP000266183"/>
    </source>
</evidence>
<keyword evidence="2" id="KW-1185">Reference proteome</keyword>
<name>A0A385SYI3_9BACT</name>
<sequence>MDLGIFNEFWDGVHPHHLPLLNLIDSGASNQWNLTISLQRLNAIVEKNPEQSVQEGVIALLAYHDWRSHLVACLVILRLPSSARSILLDHFWKRLSLGSWVCPQILVALSLVDRNFEMKAEKILHDGLAMYAQSLSVTDEQKSQGSSRASTPSERKTKAAIEFLLKNTLNDTPDSDSGGLIASRWKKRLLKLMELKSVAFYEIFISW</sequence>
<protein>
    <submittedName>
        <fullName evidence="1">Uncharacterized protein</fullName>
    </submittedName>
</protein>
<dbReference type="AlphaFoldDB" id="A0A385SYI3"/>
<gene>
    <name evidence="1" type="ORF">D4L85_25830</name>
</gene>
<proteinExistence type="predicted"/>
<dbReference type="EMBL" id="CP032382">
    <property type="protein sequence ID" value="AYB33788.1"/>
    <property type="molecule type" value="Genomic_DNA"/>
</dbReference>
<dbReference type="RefSeq" id="WP_119757017.1">
    <property type="nucleotide sequence ID" value="NZ_CP032382.1"/>
</dbReference>
<dbReference type="Proteomes" id="UP000266183">
    <property type="component" value="Chromosome"/>
</dbReference>
<dbReference type="OrthoDB" id="1376323at2"/>
<reference evidence="2" key="1">
    <citation type="submission" date="2018-09" db="EMBL/GenBank/DDBJ databases">
        <title>Chryseolinea sp. KIS68-18 isolated from soil.</title>
        <authorList>
            <person name="Weon H.-Y."/>
            <person name="Kwon S.-W."/>
            <person name="Lee S.A."/>
        </authorList>
    </citation>
    <scope>NUCLEOTIDE SEQUENCE [LARGE SCALE GENOMIC DNA]</scope>
    <source>
        <strain evidence="2">KIS68-18</strain>
    </source>
</reference>